<reference evidence="9 10" key="1">
    <citation type="journal article" date="2015" name="Microbiome">
        <title>Genomic resolution of linkages in carbon, nitrogen, and sulfur cycling among widespread estuary sediment bacteria.</title>
        <authorList>
            <person name="Baker B.J."/>
            <person name="Lazar C.S."/>
            <person name="Teske A.P."/>
            <person name="Dick G.J."/>
        </authorList>
    </citation>
    <scope>NUCLEOTIDE SEQUENCE [LARGE SCALE GENOMIC DNA]</scope>
    <source>
        <strain evidence="9">DG_78</strain>
    </source>
</reference>
<dbReference type="Pfam" id="PF00132">
    <property type="entry name" value="Hexapep"/>
    <property type="match status" value="2"/>
</dbReference>
<dbReference type="InterPro" id="IPR029098">
    <property type="entry name" value="Acetyltransf_C"/>
</dbReference>
<evidence type="ECO:0000256" key="2">
    <source>
        <dbReference type="ARBA" id="ARBA00022516"/>
    </source>
</evidence>
<protein>
    <recommendedName>
        <fullName evidence="8">UDP N-acetylglucosamine O-acyltransferase C-terminal domain-containing protein</fullName>
    </recommendedName>
</protein>
<dbReference type="InterPro" id="IPR018357">
    <property type="entry name" value="Hexapep_transf_CS"/>
</dbReference>
<dbReference type="GO" id="GO:0009245">
    <property type="term" value="P:lipid A biosynthetic process"/>
    <property type="evidence" value="ECO:0007669"/>
    <property type="project" value="UniProtKB-KW"/>
</dbReference>
<dbReference type="GO" id="GO:0016020">
    <property type="term" value="C:membrane"/>
    <property type="evidence" value="ECO:0007669"/>
    <property type="project" value="GOC"/>
</dbReference>
<gene>
    <name evidence="9" type="ORF">AMJ52_01940</name>
</gene>
<evidence type="ECO:0000256" key="5">
    <source>
        <dbReference type="ARBA" id="ARBA00022737"/>
    </source>
</evidence>
<evidence type="ECO:0000256" key="4">
    <source>
        <dbReference type="ARBA" id="ARBA00022679"/>
    </source>
</evidence>
<dbReference type="PROSITE" id="PS00101">
    <property type="entry name" value="HEXAPEP_TRANSFERASES"/>
    <property type="match status" value="1"/>
</dbReference>
<keyword evidence="4" id="KW-0808">Transferase</keyword>
<evidence type="ECO:0000259" key="8">
    <source>
        <dbReference type="Pfam" id="PF13720"/>
    </source>
</evidence>
<dbReference type="InterPro" id="IPR037157">
    <property type="entry name" value="Acetyltransf_C_sf"/>
</dbReference>
<dbReference type="PIRSF" id="PIRSF000456">
    <property type="entry name" value="UDP-GlcNAc_acltr"/>
    <property type="match status" value="1"/>
</dbReference>
<keyword evidence="7" id="KW-0012">Acyltransferase</keyword>
<keyword evidence="6" id="KW-0443">Lipid metabolism</keyword>
<keyword evidence="1" id="KW-0963">Cytoplasm</keyword>
<evidence type="ECO:0000256" key="6">
    <source>
        <dbReference type="ARBA" id="ARBA00023098"/>
    </source>
</evidence>
<accession>A0A0S7YIR8</accession>
<dbReference type="AlphaFoldDB" id="A0A0S7YIR8"/>
<evidence type="ECO:0000313" key="10">
    <source>
        <dbReference type="Proteomes" id="UP000051012"/>
    </source>
</evidence>
<dbReference type="InterPro" id="IPR001451">
    <property type="entry name" value="Hexapep"/>
</dbReference>
<dbReference type="PANTHER" id="PTHR43480:SF1">
    <property type="entry name" value="ACYL-[ACYL-CARRIER-PROTEIN]--UDP-N-ACETYLGLUCOSAMINE O-ACYLTRANSFERASE, MITOCHONDRIAL-RELATED"/>
    <property type="match status" value="1"/>
</dbReference>
<dbReference type="GO" id="GO:0008780">
    <property type="term" value="F:acyl-[acyl-carrier-protein]-UDP-N-acetylglucosamine O-acyltransferase activity"/>
    <property type="evidence" value="ECO:0007669"/>
    <property type="project" value="InterPro"/>
</dbReference>
<dbReference type="Proteomes" id="UP000051012">
    <property type="component" value="Unassembled WGS sequence"/>
</dbReference>
<comment type="caution">
    <text evidence="9">The sequence shown here is derived from an EMBL/GenBank/DDBJ whole genome shotgun (WGS) entry which is preliminary data.</text>
</comment>
<dbReference type="Pfam" id="PF13720">
    <property type="entry name" value="Acetyltransf_11"/>
    <property type="match status" value="1"/>
</dbReference>
<dbReference type="PANTHER" id="PTHR43480">
    <property type="entry name" value="ACYL-[ACYL-CARRIER-PROTEIN]--UDP-N-ACETYLGLUCOSAMINE O-ACYLTRANSFERASE"/>
    <property type="match status" value="1"/>
</dbReference>
<keyword evidence="5" id="KW-0677">Repeat</keyword>
<dbReference type="NCBIfam" id="TIGR01852">
    <property type="entry name" value="lipid_A_lpxA"/>
    <property type="match status" value="1"/>
</dbReference>
<dbReference type="Gene3D" id="2.160.10.10">
    <property type="entry name" value="Hexapeptide repeat proteins"/>
    <property type="match status" value="1"/>
</dbReference>
<dbReference type="InterPro" id="IPR010137">
    <property type="entry name" value="Lipid_A_LpxA"/>
</dbReference>
<evidence type="ECO:0000313" key="9">
    <source>
        <dbReference type="EMBL" id="KPJ74108.1"/>
    </source>
</evidence>
<dbReference type="InterPro" id="IPR011004">
    <property type="entry name" value="Trimer_LpxA-like_sf"/>
</dbReference>
<dbReference type="SUPFAM" id="SSF51161">
    <property type="entry name" value="Trimeric LpxA-like enzymes"/>
    <property type="match status" value="1"/>
</dbReference>
<evidence type="ECO:0000256" key="7">
    <source>
        <dbReference type="ARBA" id="ARBA00023315"/>
    </source>
</evidence>
<keyword evidence="2" id="KW-0444">Lipid biosynthesis</keyword>
<organism evidence="9 10">
    <name type="scientific">candidate division TA06 bacterium DG_78</name>
    <dbReference type="NCBI Taxonomy" id="1703772"/>
    <lineage>
        <taxon>Bacteria</taxon>
        <taxon>Bacteria division TA06</taxon>
    </lineage>
</organism>
<dbReference type="PATRIC" id="fig|1703772.3.peg.695"/>
<proteinExistence type="predicted"/>
<evidence type="ECO:0000256" key="3">
    <source>
        <dbReference type="ARBA" id="ARBA00022556"/>
    </source>
</evidence>
<dbReference type="Gene3D" id="1.20.1180.10">
    <property type="entry name" value="Udp N-acetylglucosamine O-acyltransferase, C-terminal domain"/>
    <property type="match status" value="1"/>
</dbReference>
<dbReference type="NCBIfam" id="NF003657">
    <property type="entry name" value="PRK05289.1"/>
    <property type="match status" value="1"/>
</dbReference>
<name>A0A0S7YIR8_UNCT6</name>
<keyword evidence="3" id="KW-0441">Lipid A biosynthesis</keyword>
<feature type="domain" description="UDP N-acetylglucosamine O-acyltransferase C-terminal" evidence="8">
    <location>
        <begin position="171"/>
        <end position="249"/>
    </location>
</feature>
<evidence type="ECO:0000256" key="1">
    <source>
        <dbReference type="ARBA" id="ARBA00022490"/>
    </source>
</evidence>
<dbReference type="EMBL" id="LJNI01000015">
    <property type="protein sequence ID" value="KPJ74108.1"/>
    <property type="molecule type" value="Genomic_DNA"/>
</dbReference>
<sequence length="258" mass="28687">MILYSISTKAKIDKSVIIGPYAIIEDDVEIGADTTIGSYVVIRKGTRIGTGNAIHAGVQLGVDPQDHHFHGESSWCLIGDDNIIREYATISRATGEGEQTVIGDGNFIMTYVHIAHNCTIGNNTVISSGTQIGGYVTIDDYVTIGGLCGIHQFCHIGIYAMLGAMSYLNKDLPPFLLARGNRARAYGLNTRGLRRNLYSWQEIEDIKRVYRQFSDSPFTIRECIKNLKTEECSEHILEIVKFIESSKRNFLPFKDDST</sequence>